<evidence type="ECO:0000256" key="6">
    <source>
        <dbReference type="ARBA" id="ARBA00022676"/>
    </source>
</evidence>
<dbReference type="GO" id="GO:0046872">
    <property type="term" value="F:metal ion binding"/>
    <property type="evidence" value="ECO:0007669"/>
    <property type="project" value="UniProtKB-KW"/>
</dbReference>
<evidence type="ECO:0000256" key="20">
    <source>
        <dbReference type="ARBA" id="ARBA00047852"/>
    </source>
</evidence>
<evidence type="ECO:0000256" key="19">
    <source>
        <dbReference type="ARBA" id="ARBA00033291"/>
    </source>
</evidence>
<keyword evidence="10" id="KW-0735">Signal-anchor</keyword>
<comment type="catalytic activity">
    <reaction evidence="20">
        <text>3-O-[beta-D-Xyl-(1-&gt;4)-Rib-ol-P-Rib-ol-P-3-beta-D-GalNAc-(1-&gt;3)-beta-D-GlcNAc-(1-&gt;4)-(O-6-P-alpha-D-Man)]-Thr-[protein] + UDP-alpha-D-glucuronate = 3-O-[beta-D-GlcA-(1-&gt;3)-beta-D-Xyl-(1-&gt;4)-Rib-ol-P-Rib-ol-P-3-beta-D-GalNAc-(1-&gt;3)-beta-D-GlcNAc-(1-&gt;4)-(O-6-P-alpha-D-Man)]-Thr-[protein] + UDP + H(+)</text>
        <dbReference type="Rhea" id="RHEA:46860"/>
        <dbReference type="Rhea" id="RHEA-COMP:15023"/>
        <dbReference type="Rhea" id="RHEA-COMP:17482"/>
        <dbReference type="ChEBI" id="CHEBI:15378"/>
        <dbReference type="ChEBI" id="CHEBI:58052"/>
        <dbReference type="ChEBI" id="CHEBI:58223"/>
        <dbReference type="ChEBI" id="CHEBI:142405"/>
        <dbReference type="ChEBI" id="CHEBI:177336"/>
    </reaction>
</comment>
<proteinExistence type="inferred from homology"/>
<evidence type="ECO:0000256" key="10">
    <source>
        <dbReference type="ARBA" id="ARBA00022968"/>
    </source>
</evidence>
<dbReference type="GO" id="GO:0015020">
    <property type="term" value="F:glucuronosyltransferase activity"/>
    <property type="evidence" value="ECO:0007669"/>
    <property type="project" value="InterPro"/>
</dbReference>
<keyword evidence="7" id="KW-0808">Transferase</keyword>
<comment type="cofactor">
    <cofactor evidence="1">
        <name>Mn(2+)</name>
        <dbReference type="ChEBI" id="CHEBI:29035"/>
    </cofactor>
</comment>
<name>A0A0B6YQR0_9EUPU</name>
<evidence type="ECO:0000256" key="8">
    <source>
        <dbReference type="ARBA" id="ARBA00022692"/>
    </source>
</evidence>
<dbReference type="AlphaFoldDB" id="A0A0B6YQR0"/>
<evidence type="ECO:0000256" key="16">
    <source>
        <dbReference type="ARBA" id="ARBA00030723"/>
    </source>
</evidence>
<evidence type="ECO:0000256" key="3">
    <source>
        <dbReference type="ARBA" id="ARBA00004922"/>
    </source>
</evidence>
<dbReference type="UniPathway" id="UPA00378"/>
<evidence type="ECO:0000256" key="18">
    <source>
        <dbReference type="ARBA" id="ARBA00032181"/>
    </source>
</evidence>
<evidence type="ECO:0000256" key="12">
    <source>
        <dbReference type="ARBA" id="ARBA00023034"/>
    </source>
</evidence>
<dbReference type="Gene3D" id="3.90.550.10">
    <property type="entry name" value="Spore Coat Polysaccharide Biosynthesis Protein SpsA, Chain A"/>
    <property type="match status" value="1"/>
</dbReference>
<comment type="pathway">
    <text evidence="3">Protein modification; protein glycosylation.</text>
</comment>
<sequence>MIADMFEKTMSLLKMSPLFRIRFWPCLASLLLTIVFLQILHMTLLSRLEVKEARMKDNKSLIGRQLQGRMLKNLVSEMEERVKNSYRLDKSGTYHVLDNFLSSEMVILGKHEYDVSIVTQSSSSHLFNLVELAQRWNGPISVSVFTYDDDFIHTITSLIRFHFCNDHIYRHVSFHLVYPISRTPMHFEGLSDMKLSCSEHVKQKQDFQSPSDDPNYANRDLDYPNNLLRNLAINYAQTPYIFMVDIDVLPSRDLRTEFQRFMSSSPRIIPEHNDNNTSVSVLTQQSLSAFVVPAFEIQESVQTPNSKAELLELWRNGFLRPFYWELCQQCQRQTNYEMWRGLGKNGPVRIGYSVERENIWEPFYIAKTSVPLYDERFKQYGYNRISQVCEMSVAGFKFHILDNAFVVHRGFKVKDGFHASKDAENARNKQLFMKFKDELKVKYPKSHRRC</sequence>
<keyword evidence="9" id="KW-0479">Metal-binding</keyword>
<dbReference type="PANTHER" id="PTHR46420">
    <property type="entry name" value="BETA-1,4-GLUCURONYLTRANSFERASE 1"/>
    <property type="match status" value="1"/>
</dbReference>
<keyword evidence="12" id="KW-0333">Golgi apparatus</keyword>
<keyword evidence="11" id="KW-1133">Transmembrane helix</keyword>
<evidence type="ECO:0000256" key="11">
    <source>
        <dbReference type="ARBA" id="ARBA00022989"/>
    </source>
</evidence>
<evidence type="ECO:0000256" key="14">
    <source>
        <dbReference type="ARBA" id="ARBA00023180"/>
    </source>
</evidence>
<comment type="subcellular location">
    <subcellularLocation>
        <location evidence="2">Golgi apparatus membrane</location>
        <topology evidence="2">Single-pass type II membrane protein</topology>
    </subcellularLocation>
</comment>
<protein>
    <recommendedName>
        <fullName evidence="5">Beta-1,4-glucuronyltransferase 1</fullName>
    </recommendedName>
    <alternativeName>
        <fullName evidence="16">I-beta-1,3-N-acetylglucosaminyltransferase</fullName>
    </alternativeName>
    <alternativeName>
        <fullName evidence="19">N-acetyllactosaminide beta-1,3-N-acetylglucosaminyltransferase</fullName>
    </alternativeName>
    <alternativeName>
        <fullName evidence="17">Poly-N-acetyllactosamine extension enzyme</fullName>
    </alternativeName>
    <alternativeName>
        <fullName evidence="18">UDP-GlcNAc:betaGal beta-1,3-N-acetylglucosaminyltransferase 1</fullName>
    </alternativeName>
</protein>
<evidence type="ECO:0000256" key="4">
    <source>
        <dbReference type="ARBA" id="ARBA00008539"/>
    </source>
</evidence>
<keyword evidence="6" id="KW-0328">Glycosyltransferase</keyword>
<evidence type="ECO:0000256" key="1">
    <source>
        <dbReference type="ARBA" id="ARBA00001936"/>
    </source>
</evidence>
<evidence type="ECO:0000256" key="2">
    <source>
        <dbReference type="ARBA" id="ARBA00004323"/>
    </source>
</evidence>
<evidence type="ECO:0000256" key="15">
    <source>
        <dbReference type="ARBA" id="ARBA00023211"/>
    </source>
</evidence>
<accession>A0A0B6YQR0</accession>
<reference evidence="21" key="1">
    <citation type="submission" date="2014-12" db="EMBL/GenBank/DDBJ databases">
        <title>Insight into the proteome of Arion vulgaris.</title>
        <authorList>
            <person name="Aradska J."/>
            <person name="Bulat T."/>
            <person name="Smidak R."/>
            <person name="Sarate P."/>
            <person name="Gangsoo J."/>
            <person name="Sialana F."/>
            <person name="Bilban M."/>
            <person name="Lubec G."/>
        </authorList>
    </citation>
    <scope>NUCLEOTIDE SEQUENCE</scope>
    <source>
        <tissue evidence="21">Skin</tissue>
    </source>
</reference>
<dbReference type="Pfam" id="PF13896">
    <property type="entry name" value="Glyco_transf_49"/>
    <property type="match status" value="1"/>
</dbReference>
<evidence type="ECO:0000256" key="13">
    <source>
        <dbReference type="ARBA" id="ARBA00023136"/>
    </source>
</evidence>
<dbReference type="InterPro" id="IPR029044">
    <property type="entry name" value="Nucleotide-diphossugar_trans"/>
</dbReference>
<organism evidence="21">
    <name type="scientific">Arion vulgaris</name>
    <dbReference type="NCBI Taxonomy" id="1028688"/>
    <lineage>
        <taxon>Eukaryota</taxon>
        <taxon>Metazoa</taxon>
        <taxon>Spiralia</taxon>
        <taxon>Lophotrochozoa</taxon>
        <taxon>Mollusca</taxon>
        <taxon>Gastropoda</taxon>
        <taxon>Heterobranchia</taxon>
        <taxon>Euthyneura</taxon>
        <taxon>Panpulmonata</taxon>
        <taxon>Eupulmonata</taxon>
        <taxon>Stylommatophora</taxon>
        <taxon>Helicina</taxon>
        <taxon>Arionoidea</taxon>
        <taxon>Arionidae</taxon>
        <taxon>Arion</taxon>
    </lineage>
</organism>
<evidence type="ECO:0000313" key="21">
    <source>
        <dbReference type="EMBL" id="CEK58568.1"/>
    </source>
</evidence>
<evidence type="ECO:0000256" key="5">
    <source>
        <dbReference type="ARBA" id="ARBA00017962"/>
    </source>
</evidence>
<evidence type="ECO:0000256" key="17">
    <source>
        <dbReference type="ARBA" id="ARBA00032175"/>
    </source>
</evidence>
<dbReference type="GO" id="GO:0000139">
    <property type="term" value="C:Golgi membrane"/>
    <property type="evidence" value="ECO:0007669"/>
    <property type="project" value="UniProtKB-SubCell"/>
</dbReference>
<gene>
    <name evidence="21" type="primary">ORF33511</name>
</gene>
<keyword evidence="8" id="KW-0812">Transmembrane</keyword>
<keyword evidence="13" id="KW-0472">Membrane</keyword>
<keyword evidence="15" id="KW-0464">Manganese</keyword>
<dbReference type="EMBL" id="HACG01011703">
    <property type="protein sequence ID" value="CEK58568.1"/>
    <property type="molecule type" value="Transcribed_RNA"/>
</dbReference>
<keyword evidence="14" id="KW-0325">Glycoprotein</keyword>
<dbReference type="GO" id="GO:0035269">
    <property type="term" value="P:protein O-linked glycosylation via mannose"/>
    <property type="evidence" value="ECO:0007669"/>
    <property type="project" value="TreeGrafter"/>
</dbReference>
<evidence type="ECO:0000256" key="7">
    <source>
        <dbReference type="ARBA" id="ARBA00022679"/>
    </source>
</evidence>
<dbReference type="PANTHER" id="PTHR46420:SF1">
    <property type="entry name" value="BETA-1,4-GLUCURONYLTRANSFERASE 1"/>
    <property type="match status" value="1"/>
</dbReference>
<dbReference type="InterPro" id="IPR043189">
    <property type="entry name" value="B4GAT1"/>
</dbReference>
<evidence type="ECO:0000256" key="9">
    <source>
        <dbReference type="ARBA" id="ARBA00022723"/>
    </source>
</evidence>
<comment type="similarity">
    <text evidence="4">Belongs to the glycosyltransferase 49 family.</text>
</comment>